<name>A0A6G8IDF1_9BURK</name>
<sequence>MRPFPSLCWTLVASGAALSGSAWAQAVPTLPQSLPGAAQALPSGDGSPSFPDRSPKGPEARPPTPGVQLGDLSLNASEASYRRNASNERLHLRLGYGSSIGGGLGFDYARILDDRWAWGLNAAVGPEQVDVVVNGLYSLAKPWYLGVSAGYLRRTDTYPFYSGPDKATVDQGSWRVNLQREFEGGGVLTDAGVQLYGAQAHAPGNNEKVMLQETATELVFMVDPRRIAPGRLSGMGLSVGLQATADTRLKLGIGRETVRYPYQDGTGFRDARTSASADLQQRLGGCWRLDAGVSTGVAGERYRVALARGPWSVGLGRQIGRDSTPDQTQLTFGVNLSLGGRVARACGGAATMPARGVDRLDEVFRRPVQLPTTVLARVDPTARPYTLATINKSALNGGQVSATPDALLIQLPGGPALAVFALSVNGAPVGPNATGLNGERLVSVMPDGRVRIEVRAFPNPGAGVSQTVEAVVVQASQVSVVTFNVVGQ</sequence>
<keyword evidence="4" id="KW-1185">Reference proteome</keyword>
<keyword evidence="2" id="KW-0732">Signal</keyword>
<dbReference type="AlphaFoldDB" id="A0A6G8IDF1"/>
<feature type="signal peptide" evidence="2">
    <location>
        <begin position="1"/>
        <end position="24"/>
    </location>
</feature>
<evidence type="ECO:0000313" key="4">
    <source>
        <dbReference type="Proteomes" id="UP000503162"/>
    </source>
</evidence>
<reference evidence="3 4" key="1">
    <citation type="submission" date="2020-03" db="EMBL/GenBank/DDBJ databases">
        <title>Hydrogenophaga sp. nov. isolated from cyanobacterial mat.</title>
        <authorList>
            <person name="Thorat V."/>
            <person name="Kirdat K."/>
            <person name="Tiwarekar B."/>
            <person name="Costa E.D."/>
            <person name="Yadav A."/>
        </authorList>
    </citation>
    <scope>NUCLEOTIDE SEQUENCE [LARGE SCALE GENOMIC DNA]</scope>
    <source>
        <strain evidence="3 4">BA0156</strain>
    </source>
</reference>
<feature type="chain" id="PRO_5026284206" description="Inverse autotransporter beta-domain domain-containing protein" evidence="2">
    <location>
        <begin position="25"/>
        <end position="488"/>
    </location>
</feature>
<dbReference type="Proteomes" id="UP000503162">
    <property type="component" value="Chromosome"/>
</dbReference>
<dbReference type="KEGG" id="hcz:G9Q37_02770"/>
<protein>
    <recommendedName>
        <fullName evidence="5">Inverse autotransporter beta-domain domain-containing protein</fullName>
    </recommendedName>
</protein>
<evidence type="ECO:0000313" key="3">
    <source>
        <dbReference type="EMBL" id="QIM51131.1"/>
    </source>
</evidence>
<organism evidence="3 4">
    <name type="scientific">Hydrogenophaga crocea</name>
    <dbReference type="NCBI Taxonomy" id="2716225"/>
    <lineage>
        <taxon>Bacteria</taxon>
        <taxon>Pseudomonadati</taxon>
        <taxon>Pseudomonadota</taxon>
        <taxon>Betaproteobacteria</taxon>
        <taxon>Burkholderiales</taxon>
        <taxon>Comamonadaceae</taxon>
        <taxon>Hydrogenophaga</taxon>
    </lineage>
</organism>
<gene>
    <name evidence="3" type="ORF">G9Q37_02770</name>
</gene>
<feature type="region of interest" description="Disordered" evidence="1">
    <location>
        <begin position="34"/>
        <end position="71"/>
    </location>
</feature>
<accession>A0A6G8IDF1</accession>
<dbReference type="EMBL" id="CP049989">
    <property type="protein sequence ID" value="QIM51131.1"/>
    <property type="molecule type" value="Genomic_DNA"/>
</dbReference>
<evidence type="ECO:0008006" key="5">
    <source>
        <dbReference type="Google" id="ProtNLM"/>
    </source>
</evidence>
<dbReference type="RefSeq" id="WP_166224237.1">
    <property type="nucleotide sequence ID" value="NZ_CP049989.1"/>
</dbReference>
<evidence type="ECO:0000256" key="1">
    <source>
        <dbReference type="SAM" id="MobiDB-lite"/>
    </source>
</evidence>
<proteinExistence type="predicted"/>
<evidence type="ECO:0000256" key="2">
    <source>
        <dbReference type="SAM" id="SignalP"/>
    </source>
</evidence>